<gene>
    <name evidence="1" type="ORF">DPMN_038405</name>
</gene>
<dbReference type="EMBL" id="JAIWYP010000002">
    <property type="protein sequence ID" value="KAH3875142.1"/>
    <property type="molecule type" value="Genomic_DNA"/>
</dbReference>
<comment type="caution">
    <text evidence="1">The sequence shown here is derived from an EMBL/GenBank/DDBJ whole genome shotgun (WGS) entry which is preliminary data.</text>
</comment>
<reference evidence="1" key="2">
    <citation type="submission" date="2020-11" db="EMBL/GenBank/DDBJ databases">
        <authorList>
            <person name="McCartney M.A."/>
            <person name="Auch B."/>
            <person name="Kono T."/>
            <person name="Mallez S."/>
            <person name="Becker A."/>
            <person name="Gohl D.M."/>
            <person name="Silverstein K.A.T."/>
            <person name="Koren S."/>
            <person name="Bechman K.B."/>
            <person name="Herman A."/>
            <person name="Abrahante J.E."/>
            <person name="Garbe J."/>
        </authorList>
    </citation>
    <scope>NUCLEOTIDE SEQUENCE</scope>
    <source>
        <strain evidence="1">Duluth1</strain>
        <tissue evidence="1">Whole animal</tissue>
    </source>
</reference>
<accession>A0A9D4MGW9</accession>
<proteinExistence type="predicted"/>
<protein>
    <submittedName>
        <fullName evidence="1">Uncharacterized protein</fullName>
    </submittedName>
</protein>
<evidence type="ECO:0000313" key="2">
    <source>
        <dbReference type="Proteomes" id="UP000828390"/>
    </source>
</evidence>
<dbReference type="AlphaFoldDB" id="A0A9D4MGW9"/>
<reference evidence="1" key="1">
    <citation type="journal article" date="2019" name="bioRxiv">
        <title>The Genome of the Zebra Mussel, Dreissena polymorpha: A Resource for Invasive Species Research.</title>
        <authorList>
            <person name="McCartney M.A."/>
            <person name="Auch B."/>
            <person name="Kono T."/>
            <person name="Mallez S."/>
            <person name="Zhang Y."/>
            <person name="Obille A."/>
            <person name="Becker A."/>
            <person name="Abrahante J.E."/>
            <person name="Garbe J."/>
            <person name="Badalamenti J.P."/>
            <person name="Herman A."/>
            <person name="Mangelson H."/>
            <person name="Liachko I."/>
            <person name="Sullivan S."/>
            <person name="Sone E.D."/>
            <person name="Koren S."/>
            <person name="Silverstein K.A.T."/>
            <person name="Beckman K.B."/>
            <person name="Gohl D.M."/>
        </authorList>
    </citation>
    <scope>NUCLEOTIDE SEQUENCE</scope>
    <source>
        <strain evidence="1">Duluth1</strain>
        <tissue evidence="1">Whole animal</tissue>
    </source>
</reference>
<keyword evidence="2" id="KW-1185">Reference proteome</keyword>
<organism evidence="1 2">
    <name type="scientific">Dreissena polymorpha</name>
    <name type="common">Zebra mussel</name>
    <name type="synonym">Mytilus polymorpha</name>
    <dbReference type="NCBI Taxonomy" id="45954"/>
    <lineage>
        <taxon>Eukaryota</taxon>
        <taxon>Metazoa</taxon>
        <taxon>Spiralia</taxon>
        <taxon>Lophotrochozoa</taxon>
        <taxon>Mollusca</taxon>
        <taxon>Bivalvia</taxon>
        <taxon>Autobranchia</taxon>
        <taxon>Heteroconchia</taxon>
        <taxon>Euheterodonta</taxon>
        <taxon>Imparidentia</taxon>
        <taxon>Neoheterodontei</taxon>
        <taxon>Myida</taxon>
        <taxon>Dreissenoidea</taxon>
        <taxon>Dreissenidae</taxon>
        <taxon>Dreissena</taxon>
    </lineage>
</organism>
<evidence type="ECO:0000313" key="1">
    <source>
        <dbReference type="EMBL" id="KAH3875142.1"/>
    </source>
</evidence>
<sequence>MLPLLRLCERYPVVANRDYVLPISIVWEDTDSVKKGLRLYAMPQWNSDVMALHVHGAPRLSVLKRQCTNKNTKHYSGEHAHFHHQTEHRESLVESLHHVSFVN</sequence>
<name>A0A9D4MGW9_DREPO</name>
<dbReference type="Proteomes" id="UP000828390">
    <property type="component" value="Unassembled WGS sequence"/>
</dbReference>